<feature type="compositionally biased region" description="Low complexity" evidence="1">
    <location>
        <begin position="20"/>
        <end position="45"/>
    </location>
</feature>
<comment type="caution">
    <text evidence="2">The sequence shown here is derived from an EMBL/GenBank/DDBJ whole genome shotgun (WGS) entry which is preliminary data.</text>
</comment>
<reference evidence="2 3" key="1">
    <citation type="journal article" date="2020" name="Nature">
        <title>Six reference-quality genomes reveal evolution of bat adaptations.</title>
        <authorList>
            <person name="Jebb D."/>
            <person name="Huang Z."/>
            <person name="Pippel M."/>
            <person name="Hughes G.M."/>
            <person name="Lavrichenko K."/>
            <person name="Devanna P."/>
            <person name="Winkler S."/>
            <person name="Jermiin L.S."/>
            <person name="Skirmuntt E.C."/>
            <person name="Katzourakis A."/>
            <person name="Burkitt-Gray L."/>
            <person name="Ray D.A."/>
            <person name="Sullivan K.A.M."/>
            <person name="Roscito J.G."/>
            <person name="Kirilenko B.M."/>
            <person name="Davalos L.M."/>
            <person name="Corthals A.P."/>
            <person name="Power M.L."/>
            <person name="Jones G."/>
            <person name="Ransome R.D."/>
            <person name="Dechmann D.K.N."/>
            <person name="Locatelli A.G."/>
            <person name="Puechmaille S.J."/>
            <person name="Fedrigo O."/>
            <person name="Jarvis E.D."/>
            <person name="Hiller M."/>
            <person name="Vernes S.C."/>
            <person name="Myers E.W."/>
            <person name="Teeling E.C."/>
        </authorList>
    </citation>
    <scope>NUCLEOTIDE SEQUENCE [LARGE SCALE GENOMIC DNA]</scope>
    <source>
        <strain evidence="2">MMolMol1</strain>
        <tissue evidence="2">Muscle</tissue>
    </source>
</reference>
<dbReference type="AlphaFoldDB" id="A0A7J8K0B9"/>
<accession>A0A7J8K0B9</accession>
<feature type="region of interest" description="Disordered" evidence="1">
    <location>
        <begin position="1"/>
        <end position="45"/>
    </location>
</feature>
<feature type="compositionally biased region" description="Basic and acidic residues" evidence="1">
    <location>
        <begin position="1"/>
        <end position="10"/>
    </location>
</feature>
<sequence>MPINHQKSDSLEMDPELSPSCRLSDLSRGGSLESRSSSSRSRSLTSSVIHITQLMMWLLRPRELPD</sequence>
<proteinExistence type="predicted"/>
<gene>
    <name evidence="2" type="ORF">HJG59_014849</name>
</gene>
<protein>
    <submittedName>
        <fullName evidence="2">Proline and serine rich 2</fullName>
    </submittedName>
</protein>
<evidence type="ECO:0000313" key="2">
    <source>
        <dbReference type="EMBL" id="KAF6502110.1"/>
    </source>
</evidence>
<dbReference type="Proteomes" id="UP000550707">
    <property type="component" value="Unassembled WGS sequence"/>
</dbReference>
<organism evidence="2 3">
    <name type="scientific">Molossus molossus</name>
    <name type="common">Pallas' mastiff bat</name>
    <name type="synonym">Vespertilio molossus</name>
    <dbReference type="NCBI Taxonomy" id="27622"/>
    <lineage>
        <taxon>Eukaryota</taxon>
        <taxon>Metazoa</taxon>
        <taxon>Chordata</taxon>
        <taxon>Craniata</taxon>
        <taxon>Vertebrata</taxon>
        <taxon>Euteleostomi</taxon>
        <taxon>Mammalia</taxon>
        <taxon>Eutheria</taxon>
        <taxon>Laurasiatheria</taxon>
        <taxon>Chiroptera</taxon>
        <taxon>Yangochiroptera</taxon>
        <taxon>Molossidae</taxon>
        <taxon>Molossus</taxon>
    </lineage>
</organism>
<evidence type="ECO:0000256" key="1">
    <source>
        <dbReference type="SAM" id="MobiDB-lite"/>
    </source>
</evidence>
<evidence type="ECO:0000313" key="3">
    <source>
        <dbReference type="Proteomes" id="UP000550707"/>
    </source>
</evidence>
<name>A0A7J8K0B9_MOLMO</name>
<keyword evidence="3" id="KW-1185">Reference proteome</keyword>
<dbReference type="EMBL" id="JACASF010000001">
    <property type="protein sequence ID" value="KAF6502110.1"/>
    <property type="molecule type" value="Genomic_DNA"/>
</dbReference>